<dbReference type="GO" id="GO:0006915">
    <property type="term" value="P:apoptotic process"/>
    <property type="evidence" value="ECO:0007669"/>
    <property type="project" value="UniProtKB-KW"/>
</dbReference>
<proteinExistence type="predicted"/>
<name>A0A6C0D0M1_9ZZZZ</name>
<evidence type="ECO:0000256" key="11">
    <source>
        <dbReference type="ARBA" id="ARBA00042401"/>
    </source>
</evidence>
<evidence type="ECO:0000256" key="6">
    <source>
        <dbReference type="ARBA" id="ARBA00022786"/>
    </source>
</evidence>
<keyword evidence="3" id="KW-0808">Transferase</keyword>
<dbReference type="InterPro" id="IPR016135">
    <property type="entry name" value="UBQ-conjugating_enzyme/RWD"/>
</dbReference>
<dbReference type="SUPFAM" id="SSF54495">
    <property type="entry name" value="UBC-like"/>
    <property type="match status" value="1"/>
</dbReference>
<accession>A0A6C0D0M1</accession>
<evidence type="ECO:0000259" key="12">
    <source>
        <dbReference type="PROSITE" id="PS50127"/>
    </source>
</evidence>
<evidence type="ECO:0000256" key="3">
    <source>
        <dbReference type="ARBA" id="ARBA00022679"/>
    </source>
</evidence>
<sequence>MNLSSSIRSARRIMLDCKDIMSEPIDNIYYHHDEDNLYKGYALVIGPKDTPYENGFYFFEFTFPETYPFNPPKLKFHTYDGFTRFNPNLYINGNVCLSILNTWEGEKWSACQSIRSILLTLTTVLNDKPLLNEPGITQTHKDFDAYNELLEYKNIEISILKYLEKTNLNYVFHCFYKNMVDHFIKNYQVICEKIKKPSKRIQISIYTIASYHLDYFHLLHLLEMVYNEKKNS</sequence>
<dbReference type="GO" id="GO:0043066">
    <property type="term" value="P:negative regulation of apoptotic process"/>
    <property type="evidence" value="ECO:0007669"/>
    <property type="project" value="TreeGrafter"/>
</dbReference>
<comment type="subcellular location">
    <subcellularLocation>
        <location evidence="1">Cytoplasm</location>
    </subcellularLocation>
</comment>
<evidence type="ECO:0000256" key="9">
    <source>
        <dbReference type="ARBA" id="ARBA00041798"/>
    </source>
</evidence>
<dbReference type="PANTHER" id="PTHR46116">
    <property type="entry name" value="(E3-INDEPENDENT) E2 UBIQUITIN-CONJUGATING ENZYME"/>
    <property type="match status" value="1"/>
</dbReference>
<feature type="domain" description="UBC core" evidence="12">
    <location>
        <begin position="8"/>
        <end position="164"/>
    </location>
</feature>
<protein>
    <recommendedName>
        <fullName evidence="8">Ubiquitin-conjugating enzyme E2 Z</fullName>
    </recommendedName>
    <alternativeName>
        <fullName evidence="9">E2 ubiquitin-conjugating enzyme Z</fullName>
    </alternativeName>
    <alternativeName>
        <fullName evidence="11">Ubiquitin carrier protein Z</fullName>
    </alternativeName>
    <alternativeName>
        <fullName evidence="10">Ubiquitin-protein ligase Z</fullName>
    </alternativeName>
</protein>
<evidence type="ECO:0000256" key="2">
    <source>
        <dbReference type="ARBA" id="ARBA00022490"/>
    </source>
</evidence>
<evidence type="ECO:0000256" key="4">
    <source>
        <dbReference type="ARBA" id="ARBA00022703"/>
    </source>
</evidence>
<evidence type="ECO:0000313" key="13">
    <source>
        <dbReference type="EMBL" id="QHT10318.1"/>
    </source>
</evidence>
<dbReference type="SMART" id="SM00212">
    <property type="entry name" value="UBCc"/>
    <property type="match status" value="1"/>
</dbReference>
<dbReference type="GO" id="GO:0005524">
    <property type="term" value="F:ATP binding"/>
    <property type="evidence" value="ECO:0007669"/>
    <property type="project" value="UniProtKB-KW"/>
</dbReference>
<keyword evidence="7" id="KW-0067">ATP-binding</keyword>
<dbReference type="GO" id="GO:0005737">
    <property type="term" value="C:cytoplasm"/>
    <property type="evidence" value="ECO:0007669"/>
    <property type="project" value="UniProtKB-SubCell"/>
</dbReference>
<reference evidence="13" key="1">
    <citation type="journal article" date="2020" name="Nature">
        <title>Giant virus diversity and host interactions through global metagenomics.</title>
        <authorList>
            <person name="Schulz F."/>
            <person name="Roux S."/>
            <person name="Paez-Espino D."/>
            <person name="Jungbluth S."/>
            <person name="Walsh D.A."/>
            <person name="Denef V.J."/>
            <person name="McMahon K.D."/>
            <person name="Konstantinidis K.T."/>
            <person name="Eloe-Fadrosh E.A."/>
            <person name="Kyrpides N.C."/>
            <person name="Woyke T."/>
        </authorList>
    </citation>
    <scope>NUCLEOTIDE SEQUENCE</scope>
    <source>
        <strain evidence="13">GVMAG-M-3300023174-107</strain>
    </source>
</reference>
<dbReference type="PANTHER" id="PTHR46116:SF26">
    <property type="entry name" value="UBIQUITIN-CONJUGATING ENZYME E2 Z"/>
    <property type="match status" value="1"/>
</dbReference>
<dbReference type="EMBL" id="MN739520">
    <property type="protein sequence ID" value="QHT10318.1"/>
    <property type="molecule type" value="Genomic_DNA"/>
</dbReference>
<dbReference type="GO" id="GO:0005634">
    <property type="term" value="C:nucleus"/>
    <property type="evidence" value="ECO:0007669"/>
    <property type="project" value="TreeGrafter"/>
</dbReference>
<evidence type="ECO:0000256" key="5">
    <source>
        <dbReference type="ARBA" id="ARBA00022741"/>
    </source>
</evidence>
<dbReference type="GO" id="GO:0016740">
    <property type="term" value="F:transferase activity"/>
    <property type="evidence" value="ECO:0007669"/>
    <property type="project" value="UniProtKB-KW"/>
</dbReference>
<dbReference type="AlphaFoldDB" id="A0A6C0D0M1"/>
<keyword evidence="2" id="KW-0963">Cytoplasm</keyword>
<dbReference type="Gene3D" id="3.10.110.10">
    <property type="entry name" value="Ubiquitin Conjugating Enzyme"/>
    <property type="match status" value="1"/>
</dbReference>
<dbReference type="InterPro" id="IPR000608">
    <property type="entry name" value="UBC"/>
</dbReference>
<keyword evidence="5" id="KW-0547">Nucleotide-binding</keyword>
<dbReference type="Pfam" id="PF00179">
    <property type="entry name" value="UQ_con"/>
    <property type="match status" value="1"/>
</dbReference>
<evidence type="ECO:0000256" key="1">
    <source>
        <dbReference type="ARBA" id="ARBA00004496"/>
    </source>
</evidence>
<evidence type="ECO:0000256" key="10">
    <source>
        <dbReference type="ARBA" id="ARBA00042316"/>
    </source>
</evidence>
<organism evidence="13">
    <name type="scientific">viral metagenome</name>
    <dbReference type="NCBI Taxonomy" id="1070528"/>
    <lineage>
        <taxon>unclassified sequences</taxon>
        <taxon>metagenomes</taxon>
        <taxon>organismal metagenomes</taxon>
    </lineage>
</organism>
<dbReference type="GO" id="GO:0004869">
    <property type="term" value="F:cysteine-type endopeptidase inhibitor activity"/>
    <property type="evidence" value="ECO:0007669"/>
    <property type="project" value="TreeGrafter"/>
</dbReference>
<keyword evidence="6" id="KW-0833">Ubl conjugation pathway</keyword>
<evidence type="ECO:0000256" key="8">
    <source>
        <dbReference type="ARBA" id="ARBA00039894"/>
    </source>
</evidence>
<evidence type="ECO:0000256" key="7">
    <source>
        <dbReference type="ARBA" id="ARBA00022840"/>
    </source>
</evidence>
<keyword evidence="4" id="KW-0053">Apoptosis</keyword>
<dbReference type="PROSITE" id="PS50127">
    <property type="entry name" value="UBC_2"/>
    <property type="match status" value="1"/>
</dbReference>